<feature type="signal peptide" evidence="3">
    <location>
        <begin position="1"/>
        <end position="37"/>
    </location>
</feature>
<dbReference type="AlphaFoldDB" id="A0A9E7AJP4"/>
<feature type="region of interest" description="Disordered" evidence="1">
    <location>
        <begin position="237"/>
        <end position="313"/>
    </location>
</feature>
<evidence type="ECO:0000256" key="2">
    <source>
        <dbReference type="SAM" id="Phobius"/>
    </source>
</evidence>
<evidence type="ECO:0000313" key="6">
    <source>
        <dbReference type="Proteomes" id="UP000830236"/>
    </source>
</evidence>
<keyword evidence="3" id="KW-0732">Signal</keyword>
<reference evidence="5" key="1">
    <citation type="submission" date="2022-05" db="EMBL/GenBank/DDBJ databases">
        <title>Using nanopore sequencing to obtain complete genomes from saliva samples.</title>
        <authorList>
            <person name="Baker J.L."/>
        </authorList>
    </citation>
    <scope>NUCLEOTIDE SEQUENCE</scope>
    <source>
        <strain evidence="5">JCVI-JB-Ag32</strain>
    </source>
</reference>
<feature type="compositionally biased region" description="Gly residues" evidence="1">
    <location>
        <begin position="304"/>
        <end position="313"/>
    </location>
</feature>
<protein>
    <recommendedName>
        <fullName evidence="4">LppM domain-containing protein</fullName>
    </recommendedName>
</protein>
<dbReference type="KEGG" id="agh:M3I41_01055"/>
<keyword evidence="2" id="KW-0472">Membrane</keyword>
<evidence type="ECO:0000256" key="1">
    <source>
        <dbReference type="SAM" id="MobiDB-lite"/>
    </source>
</evidence>
<name>A0A9E7AJP4_9ACTO</name>
<dbReference type="Proteomes" id="UP000830236">
    <property type="component" value="Chromosome"/>
</dbReference>
<sequence length="313" mass="32813">MNAVTSNPRMVLARVGAALAAFVLAFSLLTMVSPAHADGAKTWIELKFSGEDVSLSVKIHFPEQYGTSTKSICKQAKENTSSTKLGKKVDKVEVEQYEGVEVCTIESNGKLSEVVDKSGSSLGFSVTRDGDNIKVKGSGGSVAASGASMQMRITFDGGVVSSSGGEVDGNTFIANGGSFEVTGKPGSGSNMLMFVLIGLVVVIGAGVAVFFVMRSKKQPQPQYGGYGQPYGQQGYGQPQGYGQQAYGQPGYGQQAQPYGQQPQGYGQQPQGYGQQAQPYGQQPQGYGQQGYGQQGYGQNNQGYGQQGYGGYNG</sequence>
<dbReference type="Pfam" id="PF21946">
    <property type="entry name" value="LppM"/>
    <property type="match status" value="1"/>
</dbReference>
<gene>
    <name evidence="5" type="ORF">M3I41_01055</name>
</gene>
<dbReference type="EMBL" id="CP097095">
    <property type="protein sequence ID" value="UQF79899.1"/>
    <property type="molecule type" value="Genomic_DNA"/>
</dbReference>
<evidence type="ECO:0000313" key="5">
    <source>
        <dbReference type="EMBL" id="UQF79899.1"/>
    </source>
</evidence>
<evidence type="ECO:0000259" key="4">
    <source>
        <dbReference type="Pfam" id="PF21946"/>
    </source>
</evidence>
<keyword evidence="2" id="KW-1133">Transmembrane helix</keyword>
<accession>A0A9E7AJP4</accession>
<feature type="chain" id="PRO_5038716897" description="LppM domain-containing protein" evidence="3">
    <location>
        <begin position="38"/>
        <end position="313"/>
    </location>
</feature>
<keyword evidence="2" id="KW-0812">Transmembrane</keyword>
<dbReference type="InterPro" id="IPR053807">
    <property type="entry name" value="LppM"/>
</dbReference>
<feature type="compositionally biased region" description="Low complexity" evidence="1">
    <location>
        <begin position="240"/>
        <end position="286"/>
    </location>
</feature>
<feature type="transmembrane region" description="Helical" evidence="2">
    <location>
        <begin position="191"/>
        <end position="213"/>
    </location>
</feature>
<organism evidence="5 6">
    <name type="scientific">Actinomyces graevenitzii</name>
    <dbReference type="NCBI Taxonomy" id="55565"/>
    <lineage>
        <taxon>Bacteria</taxon>
        <taxon>Bacillati</taxon>
        <taxon>Actinomycetota</taxon>
        <taxon>Actinomycetes</taxon>
        <taxon>Actinomycetales</taxon>
        <taxon>Actinomycetaceae</taxon>
        <taxon>Actinomyces</taxon>
    </lineage>
</organism>
<feature type="domain" description="LppM" evidence="4">
    <location>
        <begin position="80"/>
        <end position="171"/>
    </location>
</feature>
<proteinExistence type="predicted"/>
<evidence type="ECO:0000256" key="3">
    <source>
        <dbReference type="SAM" id="SignalP"/>
    </source>
</evidence>